<dbReference type="InterPro" id="IPR007557">
    <property type="entry name" value="PSP1_C"/>
</dbReference>
<dbReference type="GO" id="GO:0005737">
    <property type="term" value="C:cytoplasm"/>
    <property type="evidence" value="ECO:0007669"/>
    <property type="project" value="TreeGrafter"/>
</dbReference>
<name>A0A1D7XG91_9CLOT</name>
<dbReference type="OrthoDB" id="9779344at2"/>
<dbReference type="PROSITE" id="PS51411">
    <property type="entry name" value="PSP1_C"/>
    <property type="match status" value="1"/>
</dbReference>
<protein>
    <submittedName>
        <fullName evidence="2">Stage 0 sporulation protein</fullName>
    </submittedName>
</protein>
<dbReference type="RefSeq" id="WP_069678532.1">
    <property type="nucleotide sequence ID" value="NZ_CP017253.2"/>
</dbReference>
<dbReference type="KEGG" id="ctae:BGI42_00890"/>
<dbReference type="InterPro" id="IPR047767">
    <property type="entry name" value="PSP1-like"/>
</dbReference>
<evidence type="ECO:0000313" key="3">
    <source>
        <dbReference type="Proteomes" id="UP000094652"/>
    </source>
</evidence>
<evidence type="ECO:0000259" key="1">
    <source>
        <dbReference type="PROSITE" id="PS51411"/>
    </source>
</evidence>
<reference evidence="3" key="1">
    <citation type="submission" date="2016-09" db="EMBL/GenBank/DDBJ databases">
        <title>Genomics of Clostridium taeniosporum, an organism which forms endospores with ribbon-like appendages.</title>
        <authorList>
            <person name="Walker J.R."/>
        </authorList>
    </citation>
    <scope>NUCLEOTIDE SEQUENCE [LARGE SCALE GENOMIC DNA]</scope>
    <source>
        <strain evidence="3">1/k</strain>
    </source>
</reference>
<accession>A0A1D7XG91</accession>
<feature type="domain" description="PSP1 C-terminal" evidence="1">
    <location>
        <begin position="61"/>
        <end position="146"/>
    </location>
</feature>
<evidence type="ECO:0000313" key="2">
    <source>
        <dbReference type="EMBL" id="AOR22366.1"/>
    </source>
</evidence>
<gene>
    <name evidence="2" type="ORF">BGI42_00890</name>
</gene>
<dbReference type="STRING" id="394958.BGI42_00890"/>
<dbReference type="AlphaFoldDB" id="A0A1D7XG91"/>
<dbReference type="Pfam" id="PF04468">
    <property type="entry name" value="PSP1"/>
    <property type="match status" value="1"/>
</dbReference>
<dbReference type="Proteomes" id="UP000094652">
    <property type="component" value="Chromosome"/>
</dbReference>
<proteinExistence type="predicted"/>
<dbReference type="PANTHER" id="PTHR43830:SF3">
    <property type="entry name" value="PROTEIN PSP1"/>
    <property type="match status" value="1"/>
</dbReference>
<dbReference type="NCBIfam" id="NF041131">
    <property type="entry name" value="RicT_YaaT_fam"/>
    <property type="match status" value="1"/>
</dbReference>
<sequence>MIKVIGVRFKKAGKIYYFDPVNFAVKKEDYVIVETARGIEFGQCVIGIKNISEDEIVSPLKEVIRIADEKDIQKHKDNKSKENKALEICLKKIQEHGLEMKLIDVEYTFDNHKVIFYFTADGRVDFRELVKDLATIFKTRIELRQIGVRDEAKMIGGLGPCGRPMCCSTFLGDFASVSIKMAKEQNLSLNPTKISGICGRLMCCLNYEQSTYENIRTRLPKVGSIVKTADGKGEVIGNLTVKESVKVKLKRGDEEVIDVYKIDEIKLISGSYEGTVDNSDIKLEVESEEDKKLIKELIKEEN</sequence>
<dbReference type="EMBL" id="CP017253">
    <property type="protein sequence ID" value="AOR22366.1"/>
    <property type="molecule type" value="Genomic_DNA"/>
</dbReference>
<keyword evidence="3" id="KW-1185">Reference proteome</keyword>
<dbReference type="PANTHER" id="PTHR43830">
    <property type="entry name" value="PROTEIN PSP1"/>
    <property type="match status" value="1"/>
</dbReference>
<organism evidence="2 3">
    <name type="scientific">Clostridium taeniosporum</name>
    <dbReference type="NCBI Taxonomy" id="394958"/>
    <lineage>
        <taxon>Bacteria</taxon>
        <taxon>Bacillati</taxon>
        <taxon>Bacillota</taxon>
        <taxon>Clostridia</taxon>
        <taxon>Eubacteriales</taxon>
        <taxon>Clostridiaceae</taxon>
        <taxon>Clostridium</taxon>
    </lineage>
</organism>